<evidence type="ECO:0000256" key="1">
    <source>
        <dbReference type="SAM" id="MobiDB-lite"/>
    </source>
</evidence>
<sequence length="510" mass="56847">MTDLSIYELEDIIWDDFEHSGDHIVPHSTEDHFSEDKCEGNNTCKKPRLEVTPPQSNKAHASGSVCQFKEERESMTLNKETDIIEKDSWSHIPDETMLSAQSGDTKLSQYSFKSSNINSGSELCTDEEMLKLKDMSAAVDRNSYNDLNLLSNDGDDKELSDLLYFGWPDIGNFEDMDRILSNCNSSFGLGNTGNEDELVWLRSEDPGGGYEEALKMDLKFPCSEASALTNVSQDHEPRESDNKASRFVSESKVDLYLKDQKEQSRQQNQTEGMKASCWLKTYGLKSNDIQISSSDKSDKPIMLIGNWQQNKYSGHDSVGYMKSSASGELDSLNVPEGSSISSELDEISPEATAFRQLQQVMLQLDVRTKLCIRDSLYRLARSAEQRHSYAGVSDSTANHGVTSGPLMTEGTSKYTGLMDMETDTNPIDRTIAHLLFHRPSDSSNIPTPSPLKLNTKVRNDKALYAGVKDNNFNPFTYELVHGSLTGAPTVAEEPSCQQTEEESDDKISST</sequence>
<dbReference type="PANTHER" id="PTHR33334">
    <property type="entry name" value="PROTEIN LNK1"/>
    <property type="match status" value="1"/>
</dbReference>
<dbReference type="AlphaFoldDB" id="A0AAP0DF13"/>
<dbReference type="GO" id="GO:0007623">
    <property type="term" value="P:circadian rhythm"/>
    <property type="evidence" value="ECO:0007669"/>
    <property type="project" value="InterPro"/>
</dbReference>
<evidence type="ECO:0000313" key="3">
    <source>
        <dbReference type="Proteomes" id="UP001408789"/>
    </source>
</evidence>
<dbReference type="GO" id="GO:0006355">
    <property type="term" value="P:regulation of DNA-templated transcription"/>
    <property type="evidence" value="ECO:0007669"/>
    <property type="project" value="InterPro"/>
</dbReference>
<dbReference type="Proteomes" id="UP001408789">
    <property type="component" value="Unassembled WGS sequence"/>
</dbReference>
<protein>
    <recommendedName>
        <fullName evidence="4">Protein LNK1</fullName>
    </recommendedName>
</protein>
<dbReference type="InterPro" id="IPR039928">
    <property type="entry name" value="LNK"/>
</dbReference>
<dbReference type="EMBL" id="JBCNJP010000008">
    <property type="protein sequence ID" value="KAK9073946.1"/>
    <property type="molecule type" value="Genomic_DNA"/>
</dbReference>
<keyword evidence="3" id="KW-1185">Reference proteome</keyword>
<comment type="caution">
    <text evidence="2">The sequence shown here is derived from an EMBL/GenBank/DDBJ whole genome shotgun (WGS) entry which is preliminary data.</text>
</comment>
<name>A0AAP0DF13_9ASTR</name>
<reference evidence="2 3" key="1">
    <citation type="submission" date="2024-04" db="EMBL/GenBank/DDBJ databases">
        <title>The reference genome of an endangered Asteraceae, Deinandra increscens subsp. villosa, native to the Central Coast of California.</title>
        <authorList>
            <person name="Guilliams M."/>
            <person name="Hasenstab-Lehman K."/>
            <person name="Meyer R."/>
            <person name="Mcevoy S."/>
        </authorList>
    </citation>
    <scope>NUCLEOTIDE SEQUENCE [LARGE SCALE GENOMIC DNA]</scope>
    <source>
        <tissue evidence="2">Leaf</tissue>
    </source>
</reference>
<dbReference type="PANTHER" id="PTHR33334:SF15">
    <property type="entry name" value="DENTIN SIALOPHOSPHOPROTEIN-RELATED PROTEIN"/>
    <property type="match status" value="1"/>
</dbReference>
<organism evidence="2 3">
    <name type="scientific">Deinandra increscens subsp. villosa</name>
    <dbReference type="NCBI Taxonomy" id="3103831"/>
    <lineage>
        <taxon>Eukaryota</taxon>
        <taxon>Viridiplantae</taxon>
        <taxon>Streptophyta</taxon>
        <taxon>Embryophyta</taxon>
        <taxon>Tracheophyta</taxon>
        <taxon>Spermatophyta</taxon>
        <taxon>Magnoliopsida</taxon>
        <taxon>eudicotyledons</taxon>
        <taxon>Gunneridae</taxon>
        <taxon>Pentapetalae</taxon>
        <taxon>asterids</taxon>
        <taxon>campanulids</taxon>
        <taxon>Asterales</taxon>
        <taxon>Asteraceae</taxon>
        <taxon>Asteroideae</taxon>
        <taxon>Heliantheae alliance</taxon>
        <taxon>Madieae</taxon>
        <taxon>Madiinae</taxon>
        <taxon>Deinandra</taxon>
    </lineage>
</organism>
<evidence type="ECO:0000313" key="2">
    <source>
        <dbReference type="EMBL" id="KAK9073946.1"/>
    </source>
</evidence>
<accession>A0AAP0DF13</accession>
<feature type="region of interest" description="Disordered" evidence="1">
    <location>
        <begin position="486"/>
        <end position="510"/>
    </location>
</feature>
<proteinExistence type="predicted"/>
<evidence type="ECO:0008006" key="4">
    <source>
        <dbReference type="Google" id="ProtNLM"/>
    </source>
</evidence>
<gene>
    <name evidence="2" type="ORF">SSX86_006540</name>
</gene>